<name>A0A0K2T9F5_LEPSM</name>
<protein>
    <submittedName>
        <fullName evidence="2">Uncharacterized protein</fullName>
    </submittedName>
</protein>
<sequence length="46" mass="4971">TVRVTSPGGPKRNKHVILPEEINRGKSNKAYVKSGQEPLCKHDSGG</sequence>
<feature type="non-terminal residue" evidence="2">
    <location>
        <position position="1"/>
    </location>
</feature>
<dbReference type="AlphaFoldDB" id="A0A0K2T9F5"/>
<proteinExistence type="predicted"/>
<evidence type="ECO:0000256" key="1">
    <source>
        <dbReference type="SAM" id="MobiDB-lite"/>
    </source>
</evidence>
<organism evidence="2">
    <name type="scientific">Lepeophtheirus salmonis</name>
    <name type="common">Salmon louse</name>
    <name type="synonym">Caligus salmonis</name>
    <dbReference type="NCBI Taxonomy" id="72036"/>
    <lineage>
        <taxon>Eukaryota</taxon>
        <taxon>Metazoa</taxon>
        <taxon>Ecdysozoa</taxon>
        <taxon>Arthropoda</taxon>
        <taxon>Crustacea</taxon>
        <taxon>Multicrustacea</taxon>
        <taxon>Hexanauplia</taxon>
        <taxon>Copepoda</taxon>
        <taxon>Siphonostomatoida</taxon>
        <taxon>Caligidae</taxon>
        <taxon>Lepeophtheirus</taxon>
    </lineage>
</organism>
<dbReference type="EMBL" id="HACA01004740">
    <property type="protein sequence ID" value="CDW22101.1"/>
    <property type="molecule type" value="Transcribed_RNA"/>
</dbReference>
<feature type="region of interest" description="Disordered" evidence="1">
    <location>
        <begin position="27"/>
        <end position="46"/>
    </location>
</feature>
<accession>A0A0K2T9F5</accession>
<reference evidence="2" key="1">
    <citation type="submission" date="2014-05" db="EMBL/GenBank/DDBJ databases">
        <authorList>
            <person name="Chronopoulou M."/>
        </authorList>
    </citation>
    <scope>NUCLEOTIDE SEQUENCE</scope>
    <source>
        <tissue evidence="2">Whole organism</tissue>
    </source>
</reference>
<evidence type="ECO:0000313" key="2">
    <source>
        <dbReference type="EMBL" id="CDW22101.1"/>
    </source>
</evidence>